<accession>A0AAU8HMV2</accession>
<evidence type="ECO:0000313" key="1">
    <source>
        <dbReference type="EMBL" id="XBP95965.1"/>
    </source>
</evidence>
<dbReference type="AlphaFoldDB" id="A0AAU8HMV2"/>
<protein>
    <recommendedName>
        <fullName evidence="3">DUF4333 domain-containing protein</fullName>
    </recommendedName>
</protein>
<proteinExistence type="predicted"/>
<name>A0AAU8HMV2_9ACTN</name>
<sequence>MSGRQKVLLAALAVLLVVLYLVAVGGGRHDRGDPAARPGWLSRLGRSTATVDPVTVTADCAAGPATADGARVLTFTGSCRLGVPAPDGLRSLILRSAEPFTVSAPAPGGADVTVSDEVTPADGGDAVAKVAVDRATTVTLGCPGGVGCAVTVARS</sequence>
<evidence type="ECO:0008006" key="3">
    <source>
        <dbReference type="Google" id="ProtNLM"/>
    </source>
</evidence>
<reference evidence="2" key="2">
    <citation type="submission" date="2024-06" db="EMBL/GenBank/DDBJ databases">
        <title>Micromonospora mangrovi CCTCC AA 2012012 genome sequences.</title>
        <authorList>
            <person name="Gao J."/>
        </authorList>
    </citation>
    <scope>NUCLEOTIDE SEQUENCE</scope>
    <source>
        <strain evidence="2">CCTCC AA 2012012</strain>
    </source>
</reference>
<reference evidence="1" key="1">
    <citation type="submission" date="2024-01" db="EMBL/GenBank/DDBJ databases">
        <title>The genome sequence of Micromonospora mangrovi CCTCC AA 2012012.</title>
        <authorList>
            <person name="Gao J."/>
        </authorList>
    </citation>
    <scope>NUCLEOTIDE SEQUENCE</scope>
    <source>
        <strain evidence="1">CCTCC AA 2012012</strain>
    </source>
</reference>
<organism evidence="2">
    <name type="scientific">Micromonospora sp. CCTCC AA 2012012</name>
    <dbReference type="NCBI Taxonomy" id="3111921"/>
    <lineage>
        <taxon>Bacteria</taxon>
        <taxon>Bacillati</taxon>
        <taxon>Actinomycetota</taxon>
        <taxon>Actinomycetes</taxon>
        <taxon>Micromonosporales</taxon>
        <taxon>Micromonosporaceae</taxon>
        <taxon>Micromonospora</taxon>
    </lineage>
</organism>
<dbReference type="RefSeq" id="WP_350937257.1">
    <property type="nucleotide sequence ID" value="NZ_CP157762.1"/>
</dbReference>
<dbReference type="EMBL" id="CP157762">
    <property type="protein sequence ID" value="XBP95965.1"/>
    <property type="molecule type" value="Genomic_DNA"/>
</dbReference>
<gene>
    <name evidence="2" type="ORF">ABUL08_11420</name>
    <name evidence="1" type="ORF">VK199_11370</name>
</gene>
<dbReference type="EMBL" id="CP159342">
    <property type="protein sequence ID" value="XCH76669.1"/>
    <property type="molecule type" value="Genomic_DNA"/>
</dbReference>
<evidence type="ECO:0000313" key="2">
    <source>
        <dbReference type="EMBL" id="XCH76669.1"/>
    </source>
</evidence>